<keyword evidence="1" id="KW-0472">Membrane</keyword>
<evidence type="ECO:0000313" key="4">
    <source>
        <dbReference type="EMBL" id="CAB4977352.1"/>
    </source>
</evidence>
<feature type="transmembrane region" description="Helical" evidence="1">
    <location>
        <begin position="80"/>
        <end position="96"/>
    </location>
</feature>
<evidence type="ECO:0000313" key="2">
    <source>
        <dbReference type="EMBL" id="CAB4780716.1"/>
    </source>
</evidence>
<name>A0A6J6WBK0_9ZZZZ</name>
<accession>A0A6J6WBK0</accession>
<proteinExistence type="predicted"/>
<reference evidence="2" key="1">
    <citation type="submission" date="2020-05" db="EMBL/GenBank/DDBJ databases">
        <authorList>
            <person name="Chiriac C."/>
            <person name="Salcher M."/>
            <person name="Ghai R."/>
            <person name="Kavagutti S V."/>
        </authorList>
    </citation>
    <scope>NUCLEOTIDE SEQUENCE</scope>
</reference>
<dbReference type="AlphaFoldDB" id="A0A6J6WBK0"/>
<evidence type="ECO:0000313" key="3">
    <source>
        <dbReference type="EMBL" id="CAB4896034.1"/>
    </source>
</evidence>
<sequence>MLVHRVALTLRAGATLAFVAALALLAKPSAVASFVGFRAADITPGFLWALRALGLSMLVIAVLAPLIASFGGERGLRQTASAMAFSSLLGLVLAVISPSDWTVSKCALCAVIAFFMASYLFALRGRRRNR</sequence>
<feature type="transmembrane region" description="Helical" evidence="1">
    <location>
        <begin position="102"/>
        <end position="122"/>
    </location>
</feature>
<organism evidence="2">
    <name type="scientific">freshwater metagenome</name>
    <dbReference type="NCBI Taxonomy" id="449393"/>
    <lineage>
        <taxon>unclassified sequences</taxon>
        <taxon>metagenomes</taxon>
        <taxon>ecological metagenomes</taxon>
    </lineage>
</organism>
<keyword evidence="1" id="KW-0812">Transmembrane</keyword>
<protein>
    <submittedName>
        <fullName evidence="2">Unannotated protein</fullName>
    </submittedName>
</protein>
<dbReference type="EMBL" id="CAFAAC010000009">
    <property type="protein sequence ID" value="CAB4780716.1"/>
    <property type="molecule type" value="Genomic_DNA"/>
</dbReference>
<evidence type="ECO:0000256" key="1">
    <source>
        <dbReference type="SAM" id="Phobius"/>
    </source>
</evidence>
<keyword evidence="1" id="KW-1133">Transmembrane helix</keyword>
<dbReference type="EMBL" id="CAFBMN010000005">
    <property type="protein sequence ID" value="CAB4896034.1"/>
    <property type="molecule type" value="Genomic_DNA"/>
</dbReference>
<evidence type="ECO:0000313" key="5">
    <source>
        <dbReference type="EMBL" id="CAB5008275.1"/>
    </source>
</evidence>
<feature type="transmembrane region" description="Helical" evidence="1">
    <location>
        <begin position="48"/>
        <end position="68"/>
    </location>
</feature>
<gene>
    <name evidence="2" type="ORF">UFOPK2967_00272</name>
    <name evidence="3" type="ORF">UFOPK3587_00197</name>
    <name evidence="4" type="ORF">UFOPK3984_00167</name>
    <name evidence="5" type="ORF">UFOPK4114_00094</name>
</gene>
<dbReference type="EMBL" id="CAFBPP010000001">
    <property type="protein sequence ID" value="CAB5008275.1"/>
    <property type="molecule type" value="Genomic_DNA"/>
</dbReference>
<dbReference type="EMBL" id="CAFBOP010000003">
    <property type="protein sequence ID" value="CAB4977352.1"/>
    <property type="molecule type" value="Genomic_DNA"/>
</dbReference>